<keyword evidence="3" id="KW-1185">Reference proteome</keyword>
<feature type="region of interest" description="Disordered" evidence="1">
    <location>
        <begin position="80"/>
        <end position="104"/>
    </location>
</feature>
<dbReference type="Proteomes" id="UP000319801">
    <property type="component" value="Unassembled WGS sequence"/>
</dbReference>
<comment type="caution">
    <text evidence="2">The sequence shown here is derived from an EMBL/GenBank/DDBJ whole genome shotgun (WGS) entry which is preliminary data.</text>
</comment>
<evidence type="ECO:0000313" key="3">
    <source>
        <dbReference type="Proteomes" id="UP000319801"/>
    </source>
</evidence>
<name>A0A556V8Z6_BAGYA</name>
<dbReference type="EMBL" id="VCAZ01000164">
    <property type="protein sequence ID" value="TTA83871.1"/>
    <property type="molecule type" value="Genomic_DNA"/>
</dbReference>
<evidence type="ECO:0000256" key="1">
    <source>
        <dbReference type="SAM" id="MobiDB-lite"/>
    </source>
</evidence>
<sequence>MRQDLNPDVQEVEKQEPPMRRFFSNAVTVKLEQSDEQSNVQLVWNEESTLCPEIVVSHFDPTTSQHEVPFTDLPFHLQSPGAENKGPFQGAFRSDGNSKSRTITKSCNGKKTALQSVRELIQHRSFAKNPPEKAYGREAVPLQVLRQDIPPDIAPEGTREDTQKTLQLFGV</sequence>
<protein>
    <submittedName>
        <fullName evidence="2">Uncharacterized protein</fullName>
    </submittedName>
</protein>
<proteinExistence type="predicted"/>
<dbReference type="AlphaFoldDB" id="A0A556V8Z6"/>
<reference evidence="2 3" key="1">
    <citation type="journal article" date="2019" name="Genome Biol. Evol.">
        <title>Whole-Genome Sequencing of the Giant Devil Catfish, Bagarius yarrelli.</title>
        <authorList>
            <person name="Jiang W."/>
            <person name="Lv Y."/>
            <person name="Cheng L."/>
            <person name="Yang K."/>
            <person name="Chao B."/>
            <person name="Wang X."/>
            <person name="Li Y."/>
            <person name="Pan X."/>
            <person name="You X."/>
            <person name="Zhang Y."/>
            <person name="Yang J."/>
            <person name="Li J."/>
            <person name="Zhang X."/>
            <person name="Liu S."/>
            <person name="Sun C."/>
            <person name="Yang J."/>
            <person name="Shi Q."/>
        </authorList>
    </citation>
    <scope>NUCLEOTIDE SEQUENCE [LARGE SCALE GENOMIC DNA]</scope>
    <source>
        <strain evidence="2">JWS20170419001</strain>
        <tissue evidence="2">Muscle</tissue>
    </source>
</reference>
<gene>
    <name evidence="2" type="ORF">Baya_14367</name>
</gene>
<organism evidence="2 3">
    <name type="scientific">Bagarius yarrelli</name>
    <name type="common">Goonch</name>
    <name type="synonym">Bagrus yarrelli</name>
    <dbReference type="NCBI Taxonomy" id="175774"/>
    <lineage>
        <taxon>Eukaryota</taxon>
        <taxon>Metazoa</taxon>
        <taxon>Chordata</taxon>
        <taxon>Craniata</taxon>
        <taxon>Vertebrata</taxon>
        <taxon>Euteleostomi</taxon>
        <taxon>Actinopterygii</taxon>
        <taxon>Neopterygii</taxon>
        <taxon>Teleostei</taxon>
        <taxon>Ostariophysi</taxon>
        <taxon>Siluriformes</taxon>
        <taxon>Sisoridae</taxon>
        <taxon>Sisorinae</taxon>
        <taxon>Bagarius</taxon>
    </lineage>
</organism>
<feature type="compositionally biased region" description="Polar residues" evidence="1">
    <location>
        <begin position="95"/>
        <end position="104"/>
    </location>
</feature>
<accession>A0A556V8Z6</accession>
<evidence type="ECO:0000313" key="2">
    <source>
        <dbReference type="EMBL" id="TTA83871.1"/>
    </source>
</evidence>